<name>A0A096FUG6_9BURK</name>
<feature type="compositionally biased region" description="Gly residues" evidence="1">
    <location>
        <begin position="70"/>
        <end position="80"/>
    </location>
</feature>
<evidence type="ECO:0000313" key="3">
    <source>
        <dbReference type="Proteomes" id="UP000029567"/>
    </source>
</evidence>
<dbReference type="Proteomes" id="UP000029567">
    <property type="component" value="Unassembled WGS sequence"/>
</dbReference>
<accession>A0A096FUG6</accession>
<evidence type="ECO:0000256" key="1">
    <source>
        <dbReference type="SAM" id="MobiDB-lite"/>
    </source>
</evidence>
<feature type="compositionally biased region" description="Polar residues" evidence="1">
    <location>
        <begin position="27"/>
        <end position="40"/>
    </location>
</feature>
<reference evidence="2 3" key="1">
    <citation type="submission" date="2013-09" db="EMBL/GenBank/DDBJ databases">
        <title>High correlation between genotypes and phenotypes of environmental bacteria Comamonas testosteroni strains.</title>
        <authorList>
            <person name="Liu L."/>
            <person name="Zhu W."/>
            <person name="Xia X."/>
            <person name="Xu B."/>
            <person name="Luo M."/>
            <person name="Wang G."/>
        </authorList>
    </citation>
    <scope>NUCLEOTIDE SEQUENCE [LARGE SCALE GENOMIC DNA]</scope>
    <source>
        <strain evidence="2 3">JL14</strain>
    </source>
</reference>
<dbReference type="EMBL" id="AWTN01000013">
    <property type="protein sequence ID" value="KGG99029.1"/>
    <property type="molecule type" value="Genomic_DNA"/>
</dbReference>
<comment type="caution">
    <text evidence="2">The sequence shown here is derived from an EMBL/GenBank/DDBJ whole genome shotgun (WGS) entry which is preliminary data.</text>
</comment>
<sequence length="80" mass="8464">MRRNEGDVMEFWNWLKKVFTPQPGASGHSTDSQLTWTSASSREDGRDVFNDSYFCGSGSNESACSSDGSDSGGDGGGSGD</sequence>
<organism evidence="2 3">
    <name type="scientific">Comamonas thiooxydans</name>
    <dbReference type="NCBI Taxonomy" id="363952"/>
    <lineage>
        <taxon>Bacteria</taxon>
        <taxon>Pseudomonadati</taxon>
        <taxon>Pseudomonadota</taxon>
        <taxon>Betaproteobacteria</taxon>
        <taxon>Burkholderiales</taxon>
        <taxon>Comamonadaceae</taxon>
        <taxon>Comamonas</taxon>
    </lineage>
</organism>
<feature type="region of interest" description="Disordered" evidence="1">
    <location>
        <begin position="20"/>
        <end position="80"/>
    </location>
</feature>
<proteinExistence type="predicted"/>
<feature type="compositionally biased region" description="Low complexity" evidence="1">
    <location>
        <begin position="56"/>
        <end position="69"/>
    </location>
</feature>
<dbReference type="AlphaFoldDB" id="A0A096FUG6"/>
<evidence type="ECO:0000313" key="2">
    <source>
        <dbReference type="EMBL" id="KGG99029.1"/>
    </source>
</evidence>
<gene>
    <name evidence="2" type="ORF">P245_04050</name>
</gene>
<protein>
    <submittedName>
        <fullName evidence="2">Uncharacterized protein</fullName>
    </submittedName>
</protein>